<feature type="signal peptide" evidence="12">
    <location>
        <begin position="1"/>
        <end position="26"/>
    </location>
</feature>
<dbReference type="RefSeq" id="WP_231057685.1">
    <property type="nucleotide sequence ID" value="NZ_JAJNOC010000002.1"/>
</dbReference>
<dbReference type="Proteomes" id="UP001179361">
    <property type="component" value="Unassembled WGS sequence"/>
</dbReference>
<evidence type="ECO:0000256" key="4">
    <source>
        <dbReference type="ARBA" id="ARBA00022452"/>
    </source>
</evidence>
<proteinExistence type="inferred from homology"/>
<evidence type="ECO:0000256" key="7">
    <source>
        <dbReference type="ARBA" id="ARBA00023136"/>
    </source>
</evidence>
<comment type="subcellular location">
    <subcellularLocation>
        <location evidence="1 10">Cell outer membrane</location>
        <topology evidence="1 10">Multi-pass membrane protein</topology>
    </subcellularLocation>
</comment>
<keyword evidence="9 10" id="KW-0998">Cell outer membrane</keyword>
<dbReference type="SUPFAM" id="SSF56935">
    <property type="entry name" value="Porins"/>
    <property type="match status" value="1"/>
</dbReference>
<evidence type="ECO:0000313" key="16">
    <source>
        <dbReference type="Proteomes" id="UP001179361"/>
    </source>
</evidence>
<keyword evidence="4 10" id="KW-1134">Transmembrane beta strand</keyword>
<organism evidence="15 16">
    <name type="scientific">Massilia phyllostachyos</name>
    <dbReference type="NCBI Taxonomy" id="2898585"/>
    <lineage>
        <taxon>Bacteria</taxon>
        <taxon>Pseudomonadati</taxon>
        <taxon>Pseudomonadota</taxon>
        <taxon>Betaproteobacteria</taxon>
        <taxon>Burkholderiales</taxon>
        <taxon>Oxalobacteraceae</taxon>
        <taxon>Telluria group</taxon>
        <taxon>Massilia</taxon>
    </lineage>
</organism>
<evidence type="ECO:0000256" key="3">
    <source>
        <dbReference type="ARBA" id="ARBA00022448"/>
    </source>
</evidence>
<evidence type="ECO:0000256" key="8">
    <source>
        <dbReference type="ARBA" id="ARBA00023170"/>
    </source>
</evidence>
<evidence type="ECO:0000256" key="9">
    <source>
        <dbReference type="ARBA" id="ARBA00023237"/>
    </source>
</evidence>
<comment type="caution">
    <text evidence="15">The sequence shown here is derived from an EMBL/GenBank/DDBJ whole genome shotgun (WGS) entry which is preliminary data.</text>
</comment>
<evidence type="ECO:0000256" key="6">
    <source>
        <dbReference type="ARBA" id="ARBA00023077"/>
    </source>
</evidence>
<keyword evidence="12" id="KW-0732">Signal</keyword>
<dbReference type="Gene3D" id="2.170.130.10">
    <property type="entry name" value="TonB-dependent receptor, plug domain"/>
    <property type="match status" value="1"/>
</dbReference>
<evidence type="ECO:0000256" key="5">
    <source>
        <dbReference type="ARBA" id="ARBA00022692"/>
    </source>
</evidence>
<protein>
    <submittedName>
        <fullName evidence="15">TonB-dependent siderophore receptor</fullName>
    </submittedName>
</protein>
<feature type="domain" description="TonB-dependent receptor plug" evidence="14">
    <location>
        <begin position="61"/>
        <end position="163"/>
    </location>
</feature>
<dbReference type="InterPro" id="IPR000531">
    <property type="entry name" value="Beta-barrel_TonB"/>
</dbReference>
<evidence type="ECO:0000256" key="1">
    <source>
        <dbReference type="ARBA" id="ARBA00004571"/>
    </source>
</evidence>
<dbReference type="EMBL" id="JAJNOC010000002">
    <property type="protein sequence ID" value="MCD2516366.1"/>
    <property type="molecule type" value="Genomic_DNA"/>
</dbReference>
<evidence type="ECO:0000256" key="2">
    <source>
        <dbReference type="ARBA" id="ARBA00009810"/>
    </source>
</evidence>
<dbReference type="InterPro" id="IPR010105">
    <property type="entry name" value="TonB_sidphr_rcpt"/>
</dbReference>
<keyword evidence="8 15" id="KW-0675">Receptor</keyword>
<dbReference type="InterPro" id="IPR036942">
    <property type="entry name" value="Beta-barrel_TonB_sf"/>
</dbReference>
<sequence length="702" mass="75480">MTKPAPTPIALAAMLTILSCAAESRAQDATSDSATVRVEGQRQNYRSLSVTGATKTDALLIDLPQSVRVLTADLLSDAGVRTLSGALDLTSGISRQSNLGGLWDSYAMRGFTGDPNFGSDYMVNGFNSSRGYNGVRGSANTDSIEVLKGPASALYGRGEPGGTVNIVTKKPRFTPGYEADLSAGSFDTYRAAVDLTGPLSDNVAYRLNAAHEKGDSFRDVITVERTLLAPSFIWLIGDATTLSYEIEASEQKTPFDRGIPAIDGVLGRVPVSRFLGEPGDGEITVKSVGQQLFLRHEFDAGWSLQAGLSYRDSSLSGFSSEVNNILADGRTARRQHRYRDWAATDASGRVEIVGKLRTGTLAHHVLAGADFYRFNDARILLRRNPSAGNGYLIDVFNPVYGGTADPLALSTSTRERQRARGLYVQDQIDLSARWKALVGLRHDSYEQTVENRRTALSNSQSLSETSPRIGIVYQPMPNLALYANAARGFRPNSGISLENTAFPAERSRSYEVGVKVDSAGGRLSSTVALYKIDKTNVLTTNPVNTDYSISAGEVGSKGLEVDVSGEIVANLRLSAAYAYTDATVTKGDNTIVTGSRFPNVPRQSANVILTRRFALGGGMATLGGGLNHVGERLGNVAASSKFTLPSYTTARLIASYAPNAKVRISLNIDNLFDKTYYASSYSEVWVNPGTERVATLGLHYKF</sequence>
<dbReference type="InterPro" id="IPR037066">
    <property type="entry name" value="Plug_dom_sf"/>
</dbReference>
<gene>
    <name evidence="15" type="ORF">LQ564_08570</name>
</gene>
<dbReference type="InterPro" id="IPR039426">
    <property type="entry name" value="TonB-dep_rcpt-like"/>
</dbReference>
<evidence type="ECO:0000256" key="11">
    <source>
        <dbReference type="RuleBase" id="RU003357"/>
    </source>
</evidence>
<name>A0ABS8Q3P2_9BURK</name>
<dbReference type="Gene3D" id="2.40.170.20">
    <property type="entry name" value="TonB-dependent receptor, beta-barrel domain"/>
    <property type="match status" value="1"/>
</dbReference>
<keyword evidence="3 10" id="KW-0813">Transport</keyword>
<keyword evidence="7 10" id="KW-0472">Membrane</keyword>
<evidence type="ECO:0000256" key="10">
    <source>
        <dbReference type="PROSITE-ProRule" id="PRU01360"/>
    </source>
</evidence>
<dbReference type="PROSITE" id="PS52016">
    <property type="entry name" value="TONB_DEPENDENT_REC_3"/>
    <property type="match status" value="1"/>
</dbReference>
<evidence type="ECO:0000259" key="13">
    <source>
        <dbReference type="Pfam" id="PF00593"/>
    </source>
</evidence>
<feature type="chain" id="PRO_5045876883" evidence="12">
    <location>
        <begin position="27"/>
        <end position="702"/>
    </location>
</feature>
<keyword evidence="5 10" id="KW-0812">Transmembrane</keyword>
<dbReference type="CDD" id="cd01347">
    <property type="entry name" value="ligand_gated_channel"/>
    <property type="match status" value="1"/>
</dbReference>
<feature type="domain" description="TonB-dependent receptor-like beta-barrel" evidence="13">
    <location>
        <begin position="236"/>
        <end position="671"/>
    </location>
</feature>
<evidence type="ECO:0000256" key="12">
    <source>
        <dbReference type="SAM" id="SignalP"/>
    </source>
</evidence>
<dbReference type="PROSITE" id="PS51257">
    <property type="entry name" value="PROKAR_LIPOPROTEIN"/>
    <property type="match status" value="1"/>
</dbReference>
<accession>A0ABS8Q3P2</accession>
<dbReference type="PANTHER" id="PTHR32552">
    <property type="entry name" value="FERRICHROME IRON RECEPTOR-RELATED"/>
    <property type="match status" value="1"/>
</dbReference>
<keyword evidence="6 11" id="KW-0798">TonB box</keyword>
<comment type="similarity">
    <text evidence="2 10 11">Belongs to the TonB-dependent receptor family.</text>
</comment>
<evidence type="ECO:0000259" key="14">
    <source>
        <dbReference type="Pfam" id="PF07715"/>
    </source>
</evidence>
<dbReference type="InterPro" id="IPR012910">
    <property type="entry name" value="Plug_dom"/>
</dbReference>
<dbReference type="NCBIfam" id="TIGR01783">
    <property type="entry name" value="TonB-siderophor"/>
    <property type="match status" value="1"/>
</dbReference>
<dbReference type="Pfam" id="PF00593">
    <property type="entry name" value="TonB_dep_Rec_b-barrel"/>
    <property type="match status" value="1"/>
</dbReference>
<evidence type="ECO:0000313" key="15">
    <source>
        <dbReference type="EMBL" id="MCD2516366.1"/>
    </source>
</evidence>
<dbReference type="Pfam" id="PF07715">
    <property type="entry name" value="Plug"/>
    <property type="match status" value="1"/>
</dbReference>
<reference evidence="15" key="1">
    <citation type="submission" date="2021-11" db="EMBL/GenBank/DDBJ databases">
        <title>The complete genome of Massilia sp sp. G4R7.</title>
        <authorList>
            <person name="Liu L."/>
            <person name="Yue J."/>
            <person name="Yuan J."/>
            <person name="Yang F."/>
            <person name="Li L."/>
        </authorList>
    </citation>
    <scope>NUCLEOTIDE SEQUENCE</scope>
    <source>
        <strain evidence="15">G4R7</strain>
    </source>
</reference>
<keyword evidence="16" id="KW-1185">Reference proteome</keyword>
<dbReference type="PANTHER" id="PTHR32552:SF90">
    <property type="entry name" value="METAL-PSEUDOPALINE RECEPTOR CNTO"/>
    <property type="match status" value="1"/>
</dbReference>